<accession>A0A0F6YM06</accession>
<gene>
    <name evidence="1" type="ORF">DB32_007671</name>
</gene>
<organism evidence="1 2">
    <name type="scientific">Sandaracinus amylolyticus</name>
    <dbReference type="NCBI Taxonomy" id="927083"/>
    <lineage>
        <taxon>Bacteria</taxon>
        <taxon>Pseudomonadati</taxon>
        <taxon>Myxococcota</taxon>
        <taxon>Polyangia</taxon>
        <taxon>Polyangiales</taxon>
        <taxon>Sandaracinaceae</taxon>
        <taxon>Sandaracinus</taxon>
    </lineage>
</organism>
<dbReference type="SUPFAM" id="SSF56281">
    <property type="entry name" value="Metallo-hydrolase/oxidoreductase"/>
    <property type="match status" value="1"/>
</dbReference>
<dbReference type="STRING" id="927083.DB32_007671"/>
<dbReference type="Proteomes" id="UP000034883">
    <property type="component" value="Chromosome"/>
</dbReference>
<proteinExistence type="predicted"/>
<keyword evidence="2" id="KW-1185">Reference proteome</keyword>
<name>A0A0F6YM06_9BACT</name>
<reference evidence="1 2" key="1">
    <citation type="submission" date="2015-03" db="EMBL/GenBank/DDBJ databases">
        <title>Genome assembly of Sandaracinus amylolyticus DSM 53668.</title>
        <authorList>
            <person name="Sharma G."/>
            <person name="Subramanian S."/>
        </authorList>
    </citation>
    <scope>NUCLEOTIDE SEQUENCE [LARGE SCALE GENOMIC DNA]</scope>
    <source>
        <strain evidence="1 2">DSM 53668</strain>
    </source>
</reference>
<evidence type="ECO:0000313" key="2">
    <source>
        <dbReference type="Proteomes" id="UP000034883"/>
    </source>
</evidence>
<dbReference type="KEGG" id="samy:DB32_007671"/>
<dbReference type="InterPro" id="IPR036866">
    <property type="entry name" value="RibonucZ/Hydroxyglut_hydro"/>
</dbReference>
<sequence>MPKAFEEWKVLSHGPIEVLASNLWRVWGSLPGMSLKRTMTIVRLADGRLVVHSGIALGAREMERIEAWGAPAFLVVPNAGHRLDAKAYAARYPHARVVAPRGAKKGVEEVVHVDATYADVDVGDASVRFETLAGVDEGEGAMIVRSDDGVTVVLNDCVMNMDRKRDPLGFFFTTLLGSAPGPRVSRLVRRVFVKDRSALRRDLERLAALPDLTRLVVSHEKVAHGAEARRALERAATYL</sequence>
<dbReference type="EMBL" id="CP011125">
    <property type="protein sequence ID" value="AKF10522.1"/>
    <property type="molecule type" value="Genomic_DNA"/>
</dbReference>
<evidence type="ECO:0000313" key="1">
    <source>
        <dbReference type="EMBL" id="AKF10522.1"/>
    </source>
</evidence>
<protein>
    <submittedName>
        <fullName evidence="1">Methanol oxidation glmU-like protein</fullName>
    </submittedName>
</protein>
<dbReference type="AlphaFoldDB" id="A0A0F6YM06"/>
<dbReference type="OrthoDB" id="450111at2"/>